<evidence type="ECO:0000256" key="1">
    <source>
        <dbReference type="ARBA" id="ARBA00004651"/>
    </source>
</evidence>
<evidence type="ECO:0000313" key="9">
    <source>
        <dbReference type="EMBL" id="GCD08605.1"/>
    </source>
</evidence>
<feature type="binding site" evidence="7">
    <location>
        <position position="62"/>
    </location>
    <ligand>
        <name>Zn(2+)</name>
        <dbReference type="ChEBI" id="CHEBI:29105"/>
    </ligand>
</feature>
<feature type="binding site" evidence="7">
    <location>
        <position position="191"/>
    </location>
    <ligand>
        <name>Zn(2+)</name>
        <dbReference type="ChEBI" id="CHEBI:29105"/>
    </ligand>
</feature>
<dbReference type="NCBIfam" id="TIGR01065">
    <property type="entry name" value="hlyIII"/>
    <property type="match status" value="1"/>
</dbReference>
<gene>
    <name evidence="9" type="ORF">Ctaglu_02280</name>
</gene>
<evidence type="ECO:0000256" key="7">
    <source>
        <dbReference type="PIRSR" id="PIRSR604254-1"/>
    </source>
</evidence>
<comment type="caution">
    <text evidence="9">The sequence shown here is derived from an EMBL/GenBank/DDBJ whole genome shotgun (WGS) entry which is preliminary data.</text>
</comment>
<keyword evidence="5 8" id="KW-1133">Transmembrane helix</keyword>
<proteinExistence type="inferred from homology"/>
<name>A0A401UGD6_9CLOT</name>
<dbReference type="EMBL" id="BHYK01000001">
    <property type="protein sequence ID" value="GCD08605.1"/>
    <property type="molecule type" value="Genomic_DNA"/>
</dbReference>
<accession>A0A401UGD6</accession>
<keyword evidence="4 8" id="KW-0812">Transmembrane</keyword>
<feature type="transmembrane region" description="Helical" evidence="8">
    <location>
        <begin position="81"/>
        <end position="98"/>
    </location>
</feature>
<organism evidence="9 10">
    <name type="scientific">Clostridium tagluense</name>
    <dbReference type="NCBI Taxonomy" id="360422"/>
    <lineage>
        <taxon>Bacteria</taxon>
        <taxon>Bacillati</taxon>
        <taxon>Bacillota</taxon>
        <taxon>Clostridia</taxon>
        <taxon>Eubacteriales</taxon>
        <taxon>Clostridiaceae</taxon>
        <taxon>Clostridium</taxon>
    </lineage>
</organism>
<dbReference type="PANTHER" id="PTHR20855">
    <property type="entry name" value="ADIPOR/PROGESTIN RECEPTOR-RELATED"/>
    <property type="match status" value="1"/>
</dbReference>
<protein>
    <submittedName>
        <fullName evidence="9">Hemolysin III</fullName>
    </submittedName>
</protein>
<dbReference type="InterPro" id="IPR004254">
    <property type="entry name" value="AdipoR/HlyIII-related"/>
</dbReference>
<dbReference type="Proteomes" id="UP000287872">
    <property type="component" value="Unassembled WGS sequence"/>
</dbReference>
<keyword evidence="7" id="KW-0862">Zinc</keyword>
<evidence type="ECO:0000256" key="4">
    <source>
        <dbReference type="ARBA" id="ARBA00022692"/>
    </source>
</evidence>
<dbReference type="RefSeq" id="WP_124997220.1">
    <property type="nucleotide sequence ID" value="NZ_BHYK01000001.1"/>
</dbReference>
<feature type="transmembrane region" description="Helical" evidence="8">
    <location>
        <begin position="158"/>
        <end position="178"/>
    </location>
</feature>
<sequence>MLSKFREPVSSITHLIGAILSTIGLILLIKYSLDTTNVHNTIILAVFGISSILLYCASSTYHKSTSSKKVIKILRRVDHSMIYVLIAGTYTPICLIALKGTMGTVLFVVIWLLALIGIILKIVWFDAPRWLYTGFYILMGWISIFAVVPIIKAVSLGGFMWLLAGGLFYTIGGLIYATKWPKINIKLFGFHEIFHIFIMLGSLCLYILMFKYIMYIN</sequence>
<evidence type="ECO:0000256" key="5">
    <source>
        <dbReference type="ARBA" id="ARBA00022989"/>
    </source>
</evidence>
<comment type="similarity">
    <text evidence="2">Belongs to the UPF0073 (Hly-III) family.</text>
</comment>
<feature type="transmembrane region" description="Helical" evidence="8">
    <location>
        <begin position="193"/>
        <end position="214"/>
    </location>
</feature>
<dbReference type="Pfam" id="PF03006">
    <property type="entry name" value="HlyIII"/>
    <property type="match status" value="1"/>
</dbReference>
<comment type="subcellular location">
    <subcellularLocation>
        <location evidence="1">Cell membrane</location>
        <topology evidence="1">Multi-pass membrane protein</topology>
    </subcellularLocation>
</comment>
<dbReference type="GO" id="GO:0140911">
    <property type="term" value="F:pore-forming activity"/>
    <property type="evidence" value="ECO:0007669"/>
    <property type="project" value="InterPro"/>
</dbReference>
<dbReference type="OrthoDB" id="9813689at2"/>
<keyword evidence="3" id="KW-1003">Cell membrane</keyword>
<dbReference type="InterPro" id="IPR005744">
    <property type="entry name" value="Hy-lIII"/>
</dbReference>
<keyword evidence="6 8" id="KW-0472">Membrane</keyword>
<reference evidence="9 10" key="1">
    <citation type="submission" date="2018-11" db="EMBL/GenBank/DDBJ databases">
        <title>Genome sequencing and assembly of Clostridium tagluense strain A121.</title>
        <authorList>
            <person name="Murakami T."/>
            <person name="Segawa T."/>
            <person name="Shcherbakova V.A."/>
            <person name="Mori H."/>
            <person name="Yoshimura Y."/>
        </authorList>
    </citation>
    <scope>NUCLEOTIDE SEQUENCE [LARGE SCALE GENOMIC DNA]</scope>
    <source>
        <strain evidence="9 10">A121</strain>
    </source>
</reference>
<keyword evidence="7" id="KW-0479">Metal-binding</keyword>
<keyword evidence="10" id="KW-1185">Reference proteome</keyword>
<evidence type="ECO:0000256" key="6">
    <source>
        <dbReference type="ARBA" id="ARBA00023136"/>
    </source>
</evidence>
<feature type="transmembrane region" description="Helical" evidence="8">
    <location>
        <begin position="105"/>
        <end position="124"/>
    </location>
</feature>
<feature type="transmembrane region" description="Helical" evidence="8">
    <location>
        <begin position="41"/>
        <end position="61"/>
    </location>
</feature>
<dbReference type="GO" id="GO:0005886">
    <property type="term" value="C:plasma membrane"/>
    <property type="evidence" value="ECO:0007669"/>
    <property type="project" value="UniProtKB-SubCell"/>
</dbReference>
<dbReference type="GO" id="GO:0046872">
    <property type="term" value="F:metal ion binding"/>
    <property type="evidence" value="ECO:0007669"/>
    <property type="project" value="UniProtKB-KW"/>
</dbReference>
<evidence type="ECO:0000313" key="10">
    <source>
        <dbReference type="Proteomes" id="UP000287872"/>
    </source>
</evidence>
<feature type="transmembrane region" description="Helical" evidence="8">
    <location>
        <begin position="12"/>
        <end position="29"/>
    </location>
</feature>
<dbReference type="AlphaFoldDB" id="A0A401UGD6"/>
<evidence type="ECO:0000256" key="8">
    <source>
        <dbReference type="SAM" id="Phobius"/>
    </source>
</evidence>
<feature type="binding site" evidence="7">
    <location>
        <position position="195"/>
    </location>
    <ligand>
        <name>Zn(2+)</name>
        <dbReference type="ChEBI" id="CHEBI:29105"/>
    </ligand>
</feature>
<feature type="transmembrane region" description="Helical" evidence="8">
    <location>
        <begin position="130"/>
        <end position="151"/>
    </location>
</feature>
<evidence type="ECO:0000256" key="2">
    <source>
        <dbReference type="ARBA" id="ARBA00008488"/>
    </source>
</evidence>
<evidence type="ECO:0000256" key="3">
    <source>
        <dbReference type="ARBA" id="ARBA00022475"/>
    </source>
</evidence>
<dbReference type="PANTHER" id="PTHR20855:SF3">
    <property type="entry name" value="LD03007P"/>
    <property type="match status" value="1"/>
</dbReference>